<dbReference type="OrthoDB" id="6138663at2759"/>
<dbReference type="Gene3D" id="3.40.50.300">
    <property type="entry name" value="P-loop containing nucleotide triphosphate hydrolases"/>
    <property type="match status" value="1"/>
</dbReference>
<gene>
    <name evidence="2" type="ORF">CEUTPL_LOCUS9893</name>
</gene>
<name>A0A9N9QQA2_9CUCU</name>
<dbReference type="GO" id="GO:0006790">
    <property type="term" value="P:sulfur compound metabolic process"/>
    <property type="evidence" value="ECO:0007669"/>
    <property type="project" value="TreeGrafter"/>
</dbReference>
<feature type="domain" description="Sulfotransferase" evidence="1">
    <location>
        <begin position="94"/>
        <end position="366"/>
    </location>
</feature>
<protein>
    <recommendedName>
        <fullName evidence="1">Sulfotransferase domain-containing protein</fullName>
    </recommendedName>
</protein>
<dbReference type="EMBL" id="OU892281">
    <property type="protein sequence ID" value="CAG9769381.1"/>
    <property type="molecule type" value="Genomic_DNA"/>
</dbReference>
<sequence>MVRKKEFYGIAFIALICFLLIAFCQKDTPAIRHRSVSFQAIELDESIPEEEHISMEEILNIQRNRLKRDLYGYKLPSNHSLIDLTLEAGGEPIRTVILTTWRSGSTFLGDIINSLPGNYYHYEPLLDYGIMQIRGPPHSDSAISVLKSLLNCDYTDLYRYLKFGMSHVYLFTHNKRLWNQCEAFPDYCWEPDFLNEFCKLFPFQSMKTVRLRLKLAEELLEDKSLNVKIILLVRDPRGTLQSRRHRDWCPGVPDCDQPTYLCSDMVSDYSAAIRLKQLYPSRFRALRYEDLSLKPYQITEDIFEFMGLSLHPEVKDFLDTHTTSNVGGVSSTFRDSKNTPFHWKSDLNYTEIQLIEEACHEAMNLWGYVRTESSNLKDFIPIKSYEIQ</sequence>
<dbReference type="InterPro" id="IPR051135">
    <property type="entry name" value="Gal/GlcNAc/GalNAc_ST"/>
</dbReference>
<reference evidence="2" key="1">
    <citation type="submission" date="2022-01" db="EMBL/GenBank/DDBJ databases">
        <authorList>
            <person name="King R."/>
        </authorList>
    </citation>
    <scope>NUCLEOTIDE SEQUENCE</scope>
</reference>
<organism evidence="2 3">
    <name type="scientific">Ceutorhynchus assimilis</name>
    <name type="common">cabbage seed weevil</name>
    <dbReference type="NCBI Taxonomy" id="467358"/>
    <lineage>
        <taxon>Eukaryota</taxon>
        <taxon>Metazoa</taxon>
        <taxon>Ecdysozoa</taxon>
        <taxon>Arthropoda</taxon>
        <taxon>Hexapoda</taxon>
        <taxon>Insecta</taxon>
        <taxon>Pterygota</taxon>
        <taxon>Neoptera</taxon>
        <taxon>Endopterygota</taxon>
        <taxon>Coleoptera</taxon>
        <taxon>Polyphaga</taxon>
        <taxon>Cucujiformia</taxon>
        <taxon>Curculionidae</taxon>
        <taxon>Ceutorhynchinae</taxon>
        <taxon>Ceutorhynchus</taxon>
    </lineage>
</organism>
<dbReference type="FunFam" id="3.40.50.300:FF:001931">
    <property type="entry name" value="Blast:Carbohydrate sulfotransferase 4"/>
    <property type="match status" value="1"/>
</dbReference>
<evidence type="ECO:0000313" key="2">
    <source>
        <dbReference type="EMBL" id="CAG9769381.1"/>
    </source>
</evidence>
<proteinExistence type="predicted"/>
<dbReference type="Proteomes" id="UP001152799">
    <property type="component" value="Chromosome 5"/>
</dbReference>
<dbReference type="InterPro" id="IPR000863">
    <property type="entry name" value="Sulfotransferase_dom"/>
</dbReference>
<dbReference type="PANTHER" id="PTHR10704:SF44">
    <property type="entry name" value="LD35051P-RELATED"/>
    <property type="match status" value="1"/>
</dbReference>
<evidence type="ECO:0000259" key="1">
    <source>
        <dbReference type="Pfam" id="PF00685"/>
    </source>
</evidence>
<dbReference type="SUPFAM" id="SSF52540">
    <property type="entry name" value="P-loop containing nucleoside triphosphate hydrolases"/>
    <property type="match status" value="1"/>
</dbReference>
<accession>A0A9N9QQA2</accession>
<keyword evidence="3" id="KW-1185">Reference proteome</keyword>
<dbReference type="GO" id="GO:0006044">
    <property type="term" value="P:N-acetylglucosamine metabolic process"/>
    <property type="evidence" value="ECO:0007669"/>
    <property type="project" value="TreeGrafter"/>
</dbReference>
<dbReference type="Pfam" id="PF00685">
    <property type="entry name" value="Sulfotransfer_1"/>
    <property type="match status" value="1"/>
</dbReference>
<dbReference type="GO" id="GO:0001517">
    <property type="term" value="F:N-acetylglucosamine 6-O-sulfotransferase activity"/>
    <property type="evidence" value="ECO:0007669"/>
    <property type="project" value="TreeGrafter"/>
</dbReference>
<evidence type="ECO:0000313" key="3">
    <source>
        <dbReference type="Proteomes" id="UP001152799"/>
    </source>
</evidence>
<dbReference type="PANTHER" id="PTHR10704">
    <property type="entry name" value="CARBOHYDRATE SULFOTRANSFERASE"/>
    <property type="match status" value="1"/>
</dbReference>
<dbReference type="InterPro" id="IPR027417">
    <property type="entry name" value="P-loop_NTPase"/>
</dbReference>
<dbReference type="AlphaFoldDB" id="A0A9N9QQA2"/>